<gene>
    <name evidence="2" type="ORF">CHIRRI_LOCUS9829</name>
</gene>
<name>A0A9N9S0P9_9DIPT</name>
<reference evidence="2" key="1">
    <citation type="submission" date="2022-01" db="EMBL/GenBank/DDBJ databases">
        <authorList>
            <person name="King R."/>
        </authorList>
    </citation>
    <scope>NUCLEOTIDE SEQUENCE</scope>
</reference>
<dbReference type="AlphaFoldDB" id="A0A9N9S0P9"/>
<evidence type="ECO:0000313" key="2">
    <source>
        <dbReference type="EMBL" id="CAG9806977.1"/>
    </source>
</evidence>
<organism evidence="2 3">
    <name type="scientific">Chironomus riparius</name>
    <dbReference type="NCBI Taxonomy" id="315576"/>
    <lineage>
        <taxon>Eukaryota</taxon>
        <taxon>Metazoa</taxon>
        <taxon>Ecdysozoa</taxon>
        <taxon>Arthropoda</taxon>
        <taxon>Hexapoda</taxon>
        <taxon>Insecta</taxon>
        <taxon>Pterygota</taxon>
        <taxon>Neoptera</taxon>
        <taxon>Endopterygota</taxon>
        <taxon>Diptera</taxon>
        <taxon>Nematocera</taxon>
        <taxon>Chironomoidea</taxon>
        <taxon>Chironomidae</taxon>
        <taxon>Chironominae</taxon>
        <taxon>Chironomus</taxon>
    </lineage>
</organism>
<accession>A0A9N9S0P9</accession>
<keyword evidence="1" id="KW-0732">Signal</keyword>
<feature type="chain" id="PRO_5040282038" evidence="1">
    <location>
        <begin position="19"/>
        <end position="97"/>
    </location>
</feature>
<protein>
    <submittedName>
        <fullName evidence="2">Uncharacterized protein</fullName>
    </submittedName>
</protein>
<proteinExistence type="predicted"/>
<evidence type="ECO:0000256" key="1">
    <source>
        <dbReference type="SAM" id="SignalP"/>
    </source>
</evidence>
<sequence length="97" mass="11162">MIFTKVFIVLFTIHHICCTPAVDKSPSSEEANGSSSQILQLNTPDEFVITKPLVSDKVYNEFLNFLYRHDSLKIQSKQKREIKGNGKTSRCQHRFQC</sequence>
<reference evidence="2" key="2">
    <citation type="submission" date="2022-10" db="EMBL/GenBank/DDBJ databases">
        <authorList>
            <consortium name="ENA_rothamsted_submissions"/>
            <consortium name="culmorum"/>
            <person name="King R."/>
        </authorList>
    </citation>
    <scope>NUCLEOTIDE SEQUENCE</scope>
</reference>
<feature type="signal peptide" evidence="1">
    <location>
        <begin position="1"/>
        <end position="18"/>
    </location>
</feature>
<evidence type="ECO:0000313" key="3">
    <source>
        <dbReference type="Proteomes" id="UP001153620"/>
    </source>
</evidence>
<dbReference type="Proteomes" id="UP001153620">
    <property type="component" value="Chromosome 3"/>
</dbReference>
<dbReference type="EMBL" id="OU895879">
    <property type="protein sequence ID" value="CAG9806977.1"/>
    <property type="molecule type" value="Genomic_DNA"/>
</dbReference>
<keyword evidence="3" id="KW-1185">Reference proteome</keyword>
<dbReference type="OrthoDB" id="10525836at2759"/>